<evidence type="ECO:0000313" key="2">
    <source>
        <dbReference type="EMBL" id="MXU84118.1"/>
    </source>
</evidence>
<proteinExistence type="predicted"/>
<keyword evidence="1" id="KW-0732">Signal</keyword>
<feature type="chain" id="PRO_5025468815" evidence="1">
    <location>
        <begin position="17"/>
        <end position="79"/>
    </location>
</feature>
<dbReference type="EMBL" id="GIFC01002035">
    <property type="protein sequence ID" value="MXU84118.1"/>
    <property type="molecule type" value="Transcribed_RNA"/>
</dbReference>
<protein>
    <submittedName>
        <fullName evidence="2">Putative secreted protein</fullName>
    </submittedName>
</protein>
<dbReference type="AlphaFoldDB" id="A0A6B0TXT8"/>
<reference evidence="2" key="1">
    <citation type="submission" date="2019-12" db="EMBL/GenBank/DDBJ databases">
        <title>An insight into the sialome of adult female Ixodes ricinus ticks feeding for 6 days.</title>
        <authorList>
            <person name="Perner J."/>
            <person name="Ribeiro J.M.C."/>
        </authorList>
    </citation>
    <scope>NUCLEOTIDE SEQUENCE</scope>
    <source>
        <strain evidence="2">Semi-engorged</strain>
        <tissue evidence="2">Salivary glands</tissue>
    </source>
</reference>
<evidence type="ECO:0000256" key="1">
    <source>
        <dbReference type="SAM" id="SignalP"/>
    </source>
</evidence>
<sequence>MIPYVVAVFFLRGAEASRGCLARTSACCDGWCWKGRWCAWPSVVCPYELLCLTRRDFLSRQCCSSEALCDQTLHEQVTV</sequence>
<organism evidence="2">
    <name type="scientific">Ixodes ricinus</name>
    <name type="common">Common tick</name>
    <name type="synonym">Acarus ricinus</name>
    <dbReference type="NCBI Taxonomy" id="34613"/>
    <lineage>
        <taxon>Eukaryota</taxon>
        <taxon>Metazoa</taxon>
        <taxon>Ecdysozoa</taxon>
        <taxon>Arthropoda</taxon>
        <taxon>Chelicerata</taxon>
        <taxon>Arachnida</taxon>
        <taxon>Acari</taxon>
        <taxon>Parasitiformes</taxon>
        <taxon>Ixodida</taxon>
        <taxon>Ixodoidea</taxon>
        <taxon>Ixodidae</taxon>
        <taxon>Ixodinae</taxon>
        <taxon>Ixodes</taxon>
    </lineage>
</organism>
<accession>A0A6B0TXT8</accession>
<name>A0A6B0TXT8_IXORI</name>
<feature type="signal peptide" evidence="1">
    <location>
        <begin position="1"/>
        <end position="16"/>
    </location>
</feature>